<evidence type="ECO:0000313" key="3">
    <source>
        <dbReference type="Proteomes" id="UP001059596"/>
    </source>
</evidence>
<dbReference type="AlphaFoldDB" id="A0A9P9YH62"/>
<name>A0A9P9YH62_9MUSC</name>
<evidence type="ECO:0000313" key="2">
    <source>
        <dbReference type="EMBL" id="KAI8036895.1"/>
    </source>
</evidence>
<feature type="signal peptide" evidence="1">
    <location>
        <begin position="1"/>
        <end position="22"/>
    </location>
</feature>
<evidence type="ECO:0000256" key="1">
    <source>
        <dbReference type="SAM" id="SignalP"/>
    </source>
</evidence>
<proteinExistence type="predicted"/>
<keyword evidence="3" id="KW-1185">Reference proteome</keyword>
<feature type="chain" id="PRO_5040164618" evidence="1">
    <location>
        <begin position="23"/>
        <end position="147"/>
    </location>
</feature>
<dbReference type="Proteomes" id="UP001059596">
    <property type="component" value="Unassembled WGS sequence"/>
</dbReference>
<organism evidence="2 3">
    <name type="scientific">Drosophila gunungcola</name>
    <name type="common">fruit fly</name>
    <dbReference type="NCBI Taxonomy" id="103775"/>
    <lineage>
        <taxon>Eukaryota</taxon>
        <taxon>Metazoa</taxon>
        <taxon>Ecdysozoa</taxon>
        <taxon>Arthropoda</taxon>
        <taxon>Hexapoda</taxon>
        <taxon>Insecta</taxon>
        <taxon>Pterygota</taxon>
        <taxon>Neoptera</taxon>
        <taxon>Endopterygota</taxon>
        <taxon>Diptera</taxon>
        <taxon>Brachycera</taxon>
        <taxon>Muscomorpha</taxon>
        <taxon>Ephydroidea</taxon>
        <taxon>Drosophilidae</taxon>
        <taxon>Drosophila</taxon>
        <taxon>Sophophora</taxon>
    </lineage>
</organism>
<reference evidence="2" key="1">
    <citation type="journal article" date="2023" name="Genome Biol. Evol.">
        <title>Long-read-based Genome Assembly of Drosophila gunungcola Reveals Fewer Chemosensory Genes in Flower-breeding Species.</title>
        <authorList>
            <person name="Negi A."/>
            <person name="Liao B.Y."/>
            <person name="Yeh S.D."/>
        </authorList>
    </citation>
    <scope>NUCLEOTIDE SEQUENCE</scope>
    <source>
        <strain evidence="2">Sukarami</strain>
    </source>
</reference>
<protein>
    <submittedName>
        <fullName evidence="2">Uncharacterized protein</fullName>
    </submittedName>
</protein>
<accession>A0A9P9YH62</accession>
<sequence length="147" mass="16816">MCSVEGFRALFTFCILVLWCEAAPPIQDEALQQLRQLSLTQAKLIVDNSSAKCSLIPNLCDWQLHLYEGHVFSVPLIQPMENPTTPAPSKFNQEVFGLARQENGPQLFIVADVEPKSRRKVRGKRKLRRRFTLNHLSKQKFVLLVVQ</sequence>
<comment type="caution">
    <text evidence="2">The sequence shown here is derived from an EMBL/GenBank/DDBJ whole genome shotgun (WGS) entry which is preliminary data.</text>
</comment>
<keyword evidence="1" id="KW-0732">Signal</keyword>
<dbReference type="OrthoDB" id="7856447at2759"/>
<dbReference type="EMBL" id="JAMKOV010000014">
    <property type="protein sequence ID" value="KAI8036895.1"/>
    <property type="molecule type" value="Genomic_DNA"/>
</dbReference>
<gene>
    <name evidence="2" type="ORF">M5D96_010206</name>
</gene>